<dbReference type="Pfam" id="PF14559">
    <property type="entry name" value="TPR_19"/>
    <property type="match status" value="1"/>
</dbReference>
<dbReference type="Gene3D" id="1.25.40.10">
    <property type="entry name" value="Tetratricopeptide repeat domain"/>
    <property type="match status" value="2"/>
</dbReference>
<dbReference type="SUPFAM" id="SSF48452">
    <property type="entry name" value="TPR-like"/>
    <property type="match status" value="1"/>
</dbReference>
<dbReference type="Proteomes" id="UP000321419">
    <property type="component" value="Unassembled WGS sequence"/>
</dbReference>
<keyword evidence="3" id="KW-1185">Reference proteome</keyword>
<feature type="domain" description="Thioredoxin" evidence="1">
    <location>
        <begin position="3"/>
        <end position="121"/>
    </location>
</feature>
<name>A0A510XXQ8_9GAMM</name>
<dbReference type="InterPro" id="IPR011990">
    <property type="entry name" value="TPR-like_helical_dom_sf"/>
</dbReference>
<dbReference type="GO" id="GO:0015035">
    <property type="term" value="F:protein-disulfide reductase activity"/>
    <property type="evidence" value="ECO:0007669"/>
    <property type="project" value="TreeGrafter"/>
</dbReference>
<comment type="caution">
    <text evidence="2">The sequence shown here is derived from an EMBL/GenBank/DDBJ whole genome shotgun (WGS) entry which is preliminary data.</text>
</comment>
<sequence>MNMAINSMSNLVSINTQNLQQVLGETSQQKLVLLNFHSPQSPECISQIGILENLATQYKDYIVVANLDCDAEQALAAQLAQQVGLQTLPTLVFLKDSAPVDLLAGVQSDAQIREVLAKHLPAQQDLLLEQAKQALLKSDLNAAFNYAKQAYEIDSKNARIKLVLADICIQIHKLDDAQALIDTIDAQEQDAYFHNIKAKCEAALEATDSPEIKEKQSQVEQYPNDLELKIELSNLLNDAGRKEEALETLFTVLKKDLNFNEAKPSFLAIIASLPDGDALAAKYRRKLYSILY</sequence>
<organism evidence="2 3">
    <name type="scientific">Pseudoalteromonas espejiana</name>
    <dbReference type="NCBI Taxonomy" id="28107"/>
    <lineage>
        <taxon>Bacteria</taxon>
        <taxon>Pseudomonadati</taxon>
        <taxon>Pseudomonadota</taxon>
        <taxon>Gammaproteobacteria</taxon>
        <taxon>Alteromonadales</taxon>
        <taxon>Pseudoalteromonadaceae</taxon>
        <taxon>Pseudoalteromonas</taxon>
    </lineage>
</organism>
<dbReference type="InterPro" id="IPR036249">
    <property type="entry name" value="Thioredoxin-like_sf"/>
</dbReference>
<dbReference type="Pfam" id="PF00085">
    <property type="entry name" value="Thioredoxin"/>
    <property type="match status" value="1"/>
</dbReference>
<dbReference type="Pfam" id="PF14561">
    <property type="entry name" value="TPR_20"/>
    <property type="match status" value="1"/>
</dbReference>
<dbReference type="PANTHER" id="PTHR45663:SF11">
    <property type="entry name" value="GEO12009P1"/>
    <property type="match status" value="1"/>
</dbReference>
<evidence type="ECO:0000313" key="3">
    <source>
        <dbReference type="Proteomes" id="UP000321419"/>
    </source>
</evidence>
<dbReference type="PANTHER" id="PTHR45663">
    <property type="entry name" value="GEO12009P1"/>
    <property type="match status" value="1"/>
</dbReference>
<dbReference type="AlphaFoldDB" id="A0A510XXQ8"/>
<dbReference type="InterPro" id="IPR013766">
    <property type="entry name" value="Thioredoxin_domain"/>
</dbReference>
<accession>A0A510XXQ8</accession>
<evidence type="ECO:0000259" key="1">
    <source>
        <dbReference type="PROSITE" id="PS51352"/>
    </source>
</evidence>
<protein>
    <recommendedName>
        <fullName evidence="1">Thioredoxin domain-containing protein</fullName>
    </recommendedName>
</protein>
<dbReference type="Gene3D" id="3.40.30.10">
    <property type="entry name" value="Glutaredoxin"/>
    <property type="match status" value="1"/>
</dbReference>
<dbReference type="GO" id="GO:0005737">
    <property type="term" value="C:cytoplasm"/>
    <property type="evidence" value="ECO:0007669"/>
    <property type="project" value="TreeGrafter"/>
</dbReference>
<gene>
    <name evidence="2" type="primary">ybbN</name>
    <name evidence="2" type="ORF">PES01_26800</name>
</gene>
<reference evidence="2 3" key="1">
    <citation type="submission" date="2019-07" db="EMBL/GenBank/DDBJ databases">
        <title>Whole genome shotgun sequence of Pseudoalteromonas espejiana NBRC 102222.</title>
        <authorList>
            <person name="Hosoyama A."/>
            <person name="Uohara A."/>
            <person name="Ohji S."/>
            <person name="Ichikawa N."/>
        </authorList>
    </citation>
    <scope>NUCLEOTIDE SEQUENCE [LARGE SCALE GENOMIC DNA]</scope>
    <source>
        <strain evidence="2 3">NBRC 102222</strain>
    </source>
</reference>
<dbReference type="SUPFAM" id="SSF52833">
    <property type="entry name" value="Thioredoxin-like"/>
    <property type="match status" value="1"/>
</dbReference>
<proteinExistence type="predicted"/>
<evidence type="ECO:0000313" key="2">
    <source>
        <dbReference type="EMBL" id="GEK55835.1"/>
    </source>
</evidence>
<dbReference type="GO" id="GO:0006950">
    <property type="term" value="P:response to stress"/>
    <property type="evidence" value="ECO:0007669"/>
    <property type="project" value="UniProtKB-ARBA"/>
</dbReference>
<dbReference type="EMBL" id="BJUM01000026">
    <property type="protein sequence ID" value="GEK55835.1"/>
    <property type="molecule type" value="Genomic_DNA"/>
</dbReference>
<dbReference type="PROSITE" id="PS51352">
    <property type="entry name" value="THIOREDOXIN_2"/>
    <property type="match status" value="1"/>
</dbReference>